<dbReference type="Proteomes" id="UP000838100">
    <property type="component" value="Unassembled WGS sequence"/>
</dbReference>
<evidence type="ECO:0000313" key="3">
    <source>
        <dbReference type="Proteomes" id="UP000838100"/>
    </source>
</evidence>
<dbReference type="PROSITE" id="PS51471">
    <property type="entry name" value="FE2OG_OXY"/>
    <property type="match status" value="1"/>
</dbReference>
<feature type="domain" description="Fe2OG dioxygenase" evidence="1">
    <location>
        <begin position="106"/>
        <end position="204"/>
    </location>
</feature>
<dbReference type="PANTHER" id="PTHR31212:SF4">
    <property type="entry name" value="ALPHA-KETOGLUTARATE-DEPENDENT DIOXYGENASE ALKB HOMOLOG 3"/>
    <property type="match status" value="1"/>
</dbReference>
<gene>
    <name evidence="2" type="ORF">SIN8267_00705</name>
</gene>
<evidence type="ECO:0000313" key="2">
    <source>
        <dbReference type="EMBL" id="CAH0990611.1"/>
    </source>
</evidence>
<comment type="caution">
    <text evidence="2">The sequence shown here is derived from an EMBL/GenBank/DDBJ whole genome shotgun (WGS) entry which is preliminary data.</text>
</comment>
<dbReference type="InterPro" id="IPR005123">
    <property type="entry name" value="Oxoglu/Fe-dep_dioxygenase_dom"/>
</dbReference>
<dbReference type="InterPro" id="IPR027450">
    <property type="entry name" value="AlkB-like"/>
</dbReference>
<dbReference type="PANTHER" id="PTHR31212">
    <property type="entry name" value="ALPHA-KETOGLUTARATE-DEPENDENT DIOXYGENASE ALKB HOMOLOG 3"/>
    <property type="match status" value="1"/>
</dbReference>
<organism evidence="2 3">
    <name type="scientific">Sinobacterium norvegicum</name>
    <dbReference type="NCBI Taxonomy" id="1641715"/>
    <lineage>
        <taxon>Bacteria</taxon>
        <taxon>Pseudomonadati</taxon>
        <taxon>Pseudomonadota</taxon>
        <taxon>Gammaproteobacteria</taxon>
        <taxon>Cellvibrionales</taxon>
        <taxon>Spongiibacteraceae</taxon>
        <taxon>Sinobacterium</taxon>
    </lineage>
</organism>
<dbReference type="EMBL" id="CAKLPX010000001">
    <property type="protein sequence ID" value="CAH0990611.1"/>
    <property type="molecule type" value="Genomic_DNA"/>
</dbReference>
<protein>
    <recommendedName>
        <fullName evidence="1">Fe2OG dioxygenase domain-containing protein</fullName>
    </recommendedName>
</protein>
<sequence length="206" mass="22974">MSGPDLFSAAEPIVVNTVDGLIYCWLDVLPLDQADALFHQLSRQSAWQQESIRLYGKSLAQPRLSCWFGKHGVSAASGYNNFSPAQPYTQSLTALKTTIEQLTGYHYNSTLANLYRDGQDSVGYHADDEPVLGKQPVIASFSLGSTRRFLVKHNAKQQNTIKMDLPHNSLVLMAGDLQQHWQHAIGKTTKPVGPRINLTFRYLNKT</sequence>
<name>A0ABM9ACA1_9GAMM</name>
<keyword evidence="3" id="KW-1185">Reference proteome</keyword>
<dbReference type="Pfam" id="PF13532">
    <property type="entry name" value="2OG-FeII_Oxy_2"/>
    <property type="match status" value="1"/>
</dbReference>
<dbReference type="InterPro" id="IPR032854">
    <property type="entry name" value="ALKBH3"/>
</dbReference>
<dbReference type="RefSeq" id="WP_237443291.1">
    <property type="nucleotide sequence ID" value="NZ_CAKLPX010000001.1"/>
</dbReference>
<dbReference type="Gene3D" id="2.60.120.590">
    <property type="entry name" value="Alpha-ketoglutarate-dependent dioxygenase AlkB-like"/>
    <property type="match status" value="1"/>
</dbReference>
<proteinExistence type="predicted"/>
<evidence type="ECO:0000259" key="1">
    <source>
        <dbReference type="PROSITE" id="PS51471"/>
    </source>
</evidence>
<accession>A0ABM9ACA1</accession>
<dbReference type="SUPFAM" id="SSF51197">
    <property type="entry name" value="Clavaminate synthase-like"/>
    <property type="match status" value="1"/>
</dbReference>
<reference evidence="2" key="1">
    <citation type="submission" date="2021-12" db="EMBL/GenBank/DDBJ databases">
        <authorList>
            <person name="Rodrigo-Torres L."/>
            <person name="Arahal R. D."/>
            <person name="Lucena T."/>
        </authorList>
    </citation>
    <scope>NUCLEOTIDE SEQUENCE</scope>
    <source>
        <strain evidence="2">CECT 8267</strain>
    </source>
</reference>
<dbReference type="InterPro" id="IPR037151">
    <property type="entry name" value="AlkB-like_sf"/>
</dbReference>